<evidence type="ECO:0000256" key="2">
    <source>
        <dbReference type="ARBA" id="ARBA00007350"/>
    </source>
</evidence>
<feature type="binding site" evidence="8">
    <location>
        <position position="11"/>
    </location>
    <ligand>
        <name>Mn(2+)</name>
        <dbReference type="ChEBI" id="CHEBI:29035"/>
        <label>1</label>
    </ligand>
</feature>
<feature type="binding site" evidence="8">
    <location>
        <position position="7"/>
    </location>
    <ligand>
        <name>Mn(2+)</name>
        <dbReference type="ChEBI" id="CHEBI:29035"/>
        <label>1</label>
    </ligand>
</feature>
<name>A0A0F7ID09_9EURY</name>
<feature type="binding site" evidence="8">
    <location>
        <position position="13"/>
    </location>
    <ligand>
        <name>Mn(2+)</name>
        <dbReference type="ChEBI" id="CHEBI:29035"/>
        <label>2</label>
    </ligand>
</feature>
<evidence type="ECO:0000256" key="3">
    <source>
        <dbReference type="ARBA" id="ARBA00022490"/>
    </source>
</evidence>
<dbReference type="HOGENOM" id="CLU_025243_0_1_2"/>
<keyword evidence="6 8" id="KW-0464">Manganese</keyword>
<evidence type="ECO:0000313" key="10">
    <source>
        <dbReference type="EMBL" id="AKG91170.1"/>
    </source>
</evidence>
<evidence type="ECO:0000256" key="7">
    <source>
        <dbReference type="ARBA" id="ARBA00047820"/>
    </source>
</evidence>
<evidence type="ECO:0000313" key="11">
    <source>
        <dbReference type="Proteomes" id="UP000034723"/>
    </source>
</evidence>
<evidence type="ECO:0000256" key="1">
    <source>
        <dbReference type="ARBA" id="ARBA00004496"/>
    </source>
</evidence>
<sequence length="306" mass="33834">MVYVVGHKNPDTDSICSAIAYAELKKKLGVDAKPARLGDVNPETAFVLEKFGFEVPELIEDGEGKKLILVDHSDKAQSVDNIDKAEIVEIIDHHKIGDITTPNPIFFLAMPVGCTATVVKLLYDYYNVEIPKEIAGLLLSAILSDTVIFKSATTTDKDIKAAEELARIAGIADINTFGVQLKSKLSDVEKLTAEEIIKRDFKDFDMSGNKVGIGQIELVDIKMIEDRIDELLEKMREMKESGGYAGLFLMLTDIIKEGTLLLAVVDDESVVERAFGKPLENNRVWLDKVMSRKKEVVPPLESAYSS</sequence>
<dbReference type="KEGG" id="gah:GAH_01542"/>
<dbReference type="AlphaFoldDB" id="A0A0F7ID09"/>
<evidence type="ECO:0000256" key="5">
    <source>
        <dbReference type="ARBA" id="ARBA00022801"/>
    </source>
</evidence>
<evidence type="ECO:0000259" key="9">
    <source>
        <dbReference type="SMART" id="SM01131"/>
    </source>
</evidence>
<dbReference type="InterPro" id="IPR038763">
    <property type="entry name" value="DHH_sf"/>
</dbReference>
<dbReference type="Gene3D" id="3.10.310.20">
    <property type="entry name" value="DHHA2 domain"/>
    <property type="match status" value="1"/>
</dbReference>
<protein>
    <recommendedName>
        <fullName evidence="8">Probable manganese-dependent inorganic pyrophosphatase</fullName>
        <ecNumber evidence="8">3.6.1.1</ecNumber>
    </recommendedName>
    <alternativeName>
        <fullName evidence="8">Pyrophosphate phospho-hydrolase</fullName>
        <shortName evidence="8">PPase</shortName>
    </alternativeName>
</protein>
<dbReference type="FunFam" id="3.90.1640.10:FF:000001">
    <property type="entry name" value="Probable manganese-dependent inorganic pyrophosphatase"/>
    <property type="match status" value="1"/>
</dbReference>
<evidence type="ECO:0000256" key="4">
    <source>
        <dbReference type="ARBA" id="ARBA00022723"/>
    </source>
</evidence>
<comment type="catalytic activity">
    <reaction evidence="7 8">
        <text>diphosphate + H2O = 2 phosphate + H(+)</text>
        <dbReference type="Rhea" id="RHEA:24576"/>
        <dbReference type="ChEBI" id="CHEBI:15377"/>
        <dbReference type="ChEBI" id="CHEBI:15378"/>
        <dbReference type="ChEBI" id="CHEBI:33019"/>
        <dbReference type="ChEBI" id="CHEBI:43474"/>
        <dbReference type="EC" id="3.6.1.1"/>
    </reaction>
</comment>
<dbReference type="InterPro" id="IPR001667">
    <property type="entry name" value="DDH_dom"/>
</dbReference>
<feature type="binding site" evidence="8">
    <location>
        <position position="93"/>
    </location>
    <ligand>
        <name>Mn(2+)</name>
        <dbReference type="ChEBI" id="CHEBI:29035"/>
        <label>2</label>
    </ligand>
</feature>
<comment type="similarity">
    <text evidence="2 8">Belongs to the PPase class C family.</text>
</comment>
<reference evidence="10 11" key="1">
    <citation type="submission" date="2015-04" db="EMBL/GenBank/DDBJ databases">
        <title>The complete genome sequence of the hyperthermophilic, obligate iron-reducing archaeon Geoglobus ahangari strain 234T.</title>
        <authorList>
            <person name="Manzella M.P."/>
            <person name="Holmes D.E."/>
            <person name="Rocheleau J.M."/>
            <person name="Chung A."/>
            <person name="Reguera G."/>
            <person name="Kashefi K."/>
        </authorList>
    </citation>
    <scope>NUCLEOTIDE SEQUENCE [LARGE SCALE GENOMIC DNA]</scope>
    <source>
        <strain evidence="10 11">234</strain>
    </source>
</reference>
<keyword evidence="4 8" id="KW-0479">Metal-binding</keyword>
<dbReference type="PANTHER" id="PTHR12112">
    <property type="entry name" value="BNIP - RELATED"/>
    <property type="match status" value="1"/>
</dbReference>
<dbReference type="NCBIfam" id="NF003877">
    <property type="entry name" value="PRK05427.1"/>
    <property type="match status" value="1"/>
</dbReference>
<gene>
    <name evidence="8" type="primary">ppaC</name>
    <name evidence="10" type="ORF">GAH_01542</name>
</gene>
<dbReference type="InterPro" id="IPR022934">
    <property type="entry name" value="Mn-dep_inorganic_PyrPase"/>
</dbReference>
<evidence type="ECO:0000256" key="8">
    <source>
        <dbReference type="HAMAP-Rule" id="MF_00207"/>
    </source>
</evidence>
<dbReference type="EC" id="3.6.1.1" evidence="8"/>
<proteinExistence type="inferred from homology"/>
<dbReference type="Pfam" id="PF02833">
    <property type="entry name" value="DHHA2"/>
    <property type="match status" value="1"/>
</dbReference>
<dbReference type="STRING" id="113653.GAH_01542"/>
<accession>A0A0F7ID09</accession>
<dbReference type="InterPro" id="IPR038222">
    <property type="entry name" value="DHHA2_dom_sf"/>
</dbReference>
<dbReference type="PANTHER" id="PTHR12112:SF22">
    <property type="entry name" value="MANGANESE-DEPENDENT INORGANIC PYROPHOSPHATASE-RELATED"/>
    <property type="match status" value="1"/>
</dbReference>
<dbReference type="SUPFAM" id="SSF64182">
    <property type="entry name" value="DHH phosphoesterases"/>
    <property type="match status" value="1"/>
</dbReference>
<keyword evidence="3 8" id="KW-0963">Cytoplasm</keyword>
<dbReference type="GeneID" id="24804112"/>
<dbReference type="GO" id="GO:0004427">
    <property type="term" value="F:inorganic diphosphate phosphatase activity"/>
    <property type="evidence" value="ECO:0007669"/>
    <property type="project" value="UniProtKB-UniRule"/>
</dbReference>
<organism evidence="10 11">
    <name type="scientific">Geoglobus ahangari</name>
    <dbReference type="NCBI Taxonomy" id="113653"/>
    <lineage>
        <taxon>Archaea</taxon>
        <taxon>Methanobacteriati</taxon>
        <taxon>Methanobacteriota</taxon>
        <taxon>Archaeoglobi</taxon>
        <taxon>Archaeoglobales</taxon>
        <taxon>Archaeoglobaceae</taxon>
        <taxon>Geoglobus</taxon>
    </lineage>
</organism>
<dbReference type="FunCoup" id="A0A0F7ID09">
    <property type="interactions" value="5"/>
</dbReference>
<dbReference type="GO" id="GO:0030145">
    <property type="term" value="F:manganese ion binding"/>
    <property type="evidence" value="ECO:0007669"/>
    <property type="project" value="UniProtKB-UniRule"/>
</dbReference>
<feature type="binding site" evidence="8">
    <location>
        <position position="71"/>
    </location>
    <ligand>
        <name>Mn(2+)</name>
        <dbReference type="ChEBI" id="CHEBI:29035"/>
        <label>1</label>
    </ligand>
</feature>
<dbReference type="Gene3D" id="3.90.1640.10">
    <property type="entry name" value="inorganic pyrophosphatase (n-terminal core)"/>
    <property type="match status" value="1"/>
</dbReference>
<dbReference type="PATRIC" id="fig|113653.22.peg.1522"/>
<dbReference type="InParanoid" id="A0A0F7ID09"/>
<feature type="domain" description="DHHA2" evidence="9">
    <location>
        <begin position="178"/>
        <end position="304"/>
    </location>
</feature>
<feature type="binding site" evidence="8">
    <location>
        <position position="145"/>
    </location>
    <ligand>
        <name>Mn(2+)</name>
        <dbReference type="ChEBI" id="CHEBI:29035"/>
        <label>2</label>
    </ligand>
</feature>
<evidence type="ECO:0000256" key="6">
    <source>
        <dbReference type="ARBA" id="ARBA00023211"/>
    </source>
</evidence>
<dbReference type="EMBL" id="CP011267">
    <property type="protein sequence ID" value="AKG91170.1"/>
    <property type="molecule type" value="Genomic_DNA"/>
</dbReference>
<comment type="cofactor">
    <cofactor evidence="8">
        <name>Mn(2+)</name>
        <dbReference type="ChEBI" id="CHEBI:29035"/>
    </cofactor>
    <text evidence="8">Binds 2 manganese ions per subunit.</text>
</comment>
<dbReference type="GO" id="GO:0005737">
    <property type="term" value="C:cytoplasm"/>
    <property type="evidence" value="ECO:0007669"/>
    <property type="project" value="UniProtKB-SubCell"/>
</dbReference>
<dbReference type="RefSeq" id="WP_048095894.1">
    <property type="nucleotide sequence ID" value="NZ_CP011267.1"/>
</dbReference>
<keyword evidence="11" id="KW-1185">Reference proteome</keyword>
<keyword evidence="5 8" id="KW-0378">Hydrolase</keyword>
<dbReference type="Pfam" id="PF01368">
    <property type="entry name" value="DHH"/>
    <property type="match status" value="1"/>
</dbReference>
<feature type="binding site" evidence="8">
    <location>
        <position position="71"/>
    </location>
    <ligand>
        <name>Mn(2+)</name>
        <dbReference type="ChEBI" id="CHEBI:29035"/>
        <label>2</label>
    </ligand>
</feature>
<dbReference type="InterPro" id="IPR004097">
    <property type="entry name" value="DHHA2"/>
</dbReference>
<dbReference type="OrthoDB" id="114945at2157"/>
<comment type="subcellular location">
    <subcellularLocation>
        <location evidence="1 8">Cytoplasm</location>
    </subcellularLocation>
</comment>
<dbReference type="Proteomes" id="UP000034723">
    <property type="component" value="Chromosome"/>
</dbReference>
<dbReference type="SMART" id="SM01131">
    <property type="entry name" value="DHHA2"/>
    <property type="match status" value="1"/>
</dbReference>
<dbReference type="HAMAP" id="MF_00207">
    <property type="entry name" value="PPase_C"/>
    <property type="match status" value="1"/>
</dbReference>